<evidence type="ECO:0008006" key="5">
    <source>
        <dbReference type="Google" id="ProtNLM"/>
    </source>
</evidence>
<dbReference type="EMBL" id="SOCP01000028">
    <property type="protein sequence ID" value="TDV37759.1"/>
    <property type="molecule type" value="Genomic_DNA"/>
</dbReference>
<dbReference type="OrthoDB" id="7949713at2"/>
<proteinExistence type="predicted"/>
<evidence type="ECO:0000313" key="3">
    <source>
        <dbReference type="EMBL" id="TDV37759.1"/>
    </source>
</evidence>
<dbReference type="PROSITE" id="PS51257">
    <property type="entry name" value="PROKAR_LIPOPROTEIN"/>
    <property type="match status" value="1"/>
</dbReference>
<feature type="chain" id="PRO_5020545748" description="Secreted protein" evidence="2">
    <location>
        <begin position="20"/>
        <end position="153"/>
    </location>
</feature>
<feature type="region of interest" description="Disordered" evidence="1">
    <location>
        <begin position="117"/>
        <end position="136"/>
    </location>
</feature>
<evidence type="ECO:0000313" key="4">
    <source>
        <dbReference type="Proteomes" id="UP000294927"/>
    </source>
</evidence>
<keyword evidence="4" id="KW-1185">Reference proteome</keyword>
<name>A0A4R7US96_9PSEU</name>
<reference evidence="3 4" key="1">
    <citation type="submission" date="2019-03" db="EMBL/GenBank/DDBJ databases">
        <title>Genomic Encyclopedia of Archaeal and Bacterial Type Strains, Phase II (KMG-II): from individual species to whole genera.</title>
        <authorList>
            <person name="Goeker M."/>
        </authorList>
    </citation>
    <scope>NUCLEOTIDE SEQUENCE [LARGE SCALE GENOMIC DNA]</scope>
    <source>
        <strain evidence="3 4">DSM 45499</strain>
    </source>
</reference>
<dbReference type="AlphaFoldDB" id="A0A4R7US96"/>
<evidence type="ECO:0000256" key="2">
    <source>
        <dbReference type="SAM" id="SignalP"/>
    </source>
</evidence>
<organism evidence="3 4">
    <name type="scientific">Actinophytocola oryzae</name>
    <dbReference type="NCBI Taxonomy" id="502181"/>
    <lineage>
        <taxon>Bacteria</taxon>
        <taxon>Bacillati</taxon>
        <taxon>Actinomycetota</taxon>
        <taxon>Actinomycetes</taxon>
        <taxon>Pseudonocardiales</taxon>
        <taxon>Pseudonocardiaceae</taxon>
    </lineage>
</organism>
<keyword evidence="2" id="KW-0732">Signal</keyword>
<feature type="signal peptide" evidence="2">
    <location>
        <begin position="1"/>
        <end position="19"/>
    </location>
</feature>
<gene>
    <name evidence="3" type="ORF">CLV71_12823</name>
</gene>
<dbReference type="Proteomes" id="UP000294927">
    <property type="component" value="Unassembled WGS sequence"/>
</dbReference>
<sequence length="153" mass="16123">MRRVGFLLGALLFAVTACGSDGPEPQPEESSESQQLMLKYAQCMRDNGVDLPDPVEGKAGSLYEDVDQDSQAFTTADKVCSPILQGLVDDRAAKDGGQGPDEDQMLELAECLREHGVDVQDPVPGAEKPFGDSLDRTDPAVAKALAACGAGAR</sequence>
<dbReference type="RefSeq" id="WP_133908962.1">
    <property type="nucleotide sequence ID" value="NZ_SOCP01000028.1"/>
</dbReference>
<comment type="caution">
    <text evidence="3">The sequence shown here is derived from an EMBL/GenBank/DDBJ whole genome shotgun (WGS) entry which is preliminary data.</text>
</comment>
<evidence type="ECO:0000256" key="1">
    <source>
        <dbReference type="SAM" id="MobiDB-lite"/>
    </source>
</evidence>
<accession>A0A4R7US96</accession>
<protein>
    <recommendedName>
        <fullName evidence="5">Secreted protein</fullName>
    </recommendedName>
</protein>